<evidence type="ECO:0000256" key="3">
    <source>
        <dbReference type="ARBA" id="ARBA00022692"/>
    </source>
</evidence>
<feature type="transmembrane region" description="Helical" evidence="7">
    <location>
        <begin position="174"/>
        <end position="195"/>
    </location>
</feature>
<protein>
    <submittedName>
        <fullName evidence="9">Major facilitator superfamily domain-containing protein</fullName>
    </submittedName>
</protein>
<keyword evidence="3 7" id="KW-0812">Transmembrane</keyword>
<feature type="transmembrane region" description="Helical" evidence="7">
    <location>
        <begin position="207"/>
        <end position="229"/>
    </location>
</feature>
<evidence type="ECO:0000256" key="5">
    <source>
        <dbReference type="ARBA" id="ARBA00023136"/>
    </source>
</evidence>
<feature type="transmembrane region" description="Helical" evidence="7">
    <location>
        <begin position="325"/>
        <end position="345"/>
    </location>
</feature>
<dbReference type="AlphaFoldDB" id="A0AA40EX60"/>
<dbReference type="SUPFAM" id="SSF103473">
    <property type="entry name" value="MFS general substrate transporter"/>
    <property type="match status" value="1"/>
</dbReference>
<reference evidence="9" key="1">
    <citation type="submission" date="2023-06" db="EMBL/GenBank/DDBJ databases">
        <title>Genome-scale phylogeny and comparative genomics of the fungal order Sordariales.</title>
        <authorList>
            <consortium name="Lawrence Berkeley National Laboratory"/>
            <person name="Hensen N."/>
            <person name="Bonometti L."/>
            <person name="Westerberg I."/>
            <person name="Brannstrom I.O."/>
            <person name="Guillou S."/>
            <person name="Cros-Aarteil S."/>
            <person name="Calhoun S."/>
            <person name="Haridas S."/>
            <person name="Kuo A."/>
            <person name="Mondo S."/>
            <person name="Pangilinan J."/>
            <person name="Riley R."/>
            <person name="LaButti K."/>
            <person name="Andreopoulos B."/>
            <person name="Lipzen A."/>
            <person name="Chen C."/>
            <person name="Yanf M."/>
            <person name="Daum C."/>
            <person name="Ng V."/>
            <person name="Clum A."/>
            <person name="Steindorff A."/>
            <person name="Ohm R."/>
            <person name="Martin F."/>
            <person name="Silar P."/>
            <person name="Natvig D."/>
            <person name="Lalanne C."/>
            <person name="Gautier V."/>
            <person name="Ament-velasquez S.L."/>
            <person name="Kruys A."/>
            <person name="Hutchinson M.I."/>
            <person name="Powell A.J."/>
            <person name="Barry K."/>
            <person name="Miller A.N."/>
            <person name="Grigoriev I.V."/>
            <person name="Debuchy R."/>
            <person name="Gladieux P."/>
            <person name="Thoren M.H."/>
            <person name="Johannesson H."/>
        </authorList>
    </citation>
    <scope>NUCLEOTIDE SEQUENCE</scope>
    <source>
        <strain evidence="9">SMH3187-1</strain>
    </source>
</reference>
<organism evidence="9 10">
    <name type="scientific">Schizothecium vesticola</name>
    <dbReference type="NCBI Taxonomy" id="314040"/>
    <lineage>
        <taxon>Eukaryota</taxon>
        <taxon>Fungi</taxon>
        <taxon>Dikarya</taxon>
        <taxon>Ascomycota</taxon>
        <taxon>Pezizomycotina</taxon>
        <taxon>Sordariomycetes</taxon>
        <taxon>Sordariomycetidae</taxon>
        <taxon>Sordariales</taxon>
        <taxon>Schizotheciaceae</taxon>
        <taxon>Schizothecium</taxon>
    </lineage>
</organism>
<feature type="transmembrane region" description="Helical" evidence="7">
    <location>
        <begin position="139"/>
        <end position="162"/>
    </location>
</feature>
<comment type="subcellular location">
    <subcellularLocation>
        <location evidence="1">Membrane</location>
        <topology evidence="1">Multi-pass membrane protein</topology>
    </subcellularLocation>
</comment>
<feature type="transmembrane region" description="Helical" evidence="7">
    <location>
        <begin position="87"/>
        <end position="103"/>
    </location>
</feature>
<dbReference type="GO" id="GO:0022857">
    <property type="term" value="F:transmembrane transporter activity"/>
    <property type="evidence" value="ECO:0007669"/>
    <property type="project" value="InterPro"/>
</dbReference>
<feature type="region of interest" description="Disordered" evidence="6">
    <location>
        <begin position="1"/>
        <end position="25"/>
    </location>
</feature>
<accession>A0AA40EX60</accession>
<feature type="transmembrane region" description="Helical" evidence="7">
    <location>
        <begin position="448"/>
        <end position="471"/>
    </location>
</feature>
<evidence type="ECO:0000256" key="7">
    <source>
        <dbReference type="SAM" id="Phobius"/>
    </source>
</evidence>
<feature type="transmembrane region" description="Helical" evidence="7">
    <location>
        <begin position="418"/>
        <end position="436"/>
    </location>
</feature>
<dbReference type="PROSITE" id="PS50850">
    <property type="entry name" value="MFS"/>
    <property type="match status" value="1"/>
</dbReference>
<feature type="transmembrane region" description="Helical" evidence="7">
    <location>
        <begin position="297"/>
        <end position="319"/>
    </location>
</feature>
<keyword evidence="10" id="KW-1185">Reference proteome</keyword>
<dbReference type="InterPro" id="IPR036259">
    <property type="entry name" value="MFS_trans_sf"/>
</dbReference>
<dbReference type="Proteomes" id="UP001172155">
    <property type="component" value="Unassembled WGS sequence"/>
</dbReference>
<keyword evidence="2" id="KW-0813">Transport</keyword>
<feature type="compositionally biased region" description="Polar residues" evidence="6">
    <location>
        <begin position="1"/>
        <end position="12"/>
    </location>
</feature>
<proteinExistence type="predicted"/>
<feature type="transmembrane region" description="Helical" evidence="7">
    <location>
        <begin position="48"/>
        <end position="67"/>
    </location>
</feature>
<evidence type="ECO:0000313" key="10">
    <source>
        <dbReference type="Proteomes" id="UP001172155"/>
    </source>
</evidence>
<sequence length="493" mass="54694">MAQTQPSSSVYDTKTEAKSDGVLSSSEQEGEWDVVGEVRARRKVDSSVLPLLFLGLLVFQLDRMNIASALTGGFAKDIKVDLDTINLGNQLLFMAIVIFEIPCNMALQKIGPRKWIAGQVFAFGIVASLQIFIKGRTGFLISRLVLGFCESGYIPGAIYTLSTWYAKRELAKRVAILFFGMFGANALSPLIASGILKLHDKGGLSGWQWIFLLEGVFTVLVAFVLIFFLPGSPDQPKPLLSLGIIRFSEAEQEILQQRLEKDDKEKRPGTQGLHISPALVWKTVCHWRRWPHFVSTFAVFSNWAALTTYTPSIMVSLGWQPVPANALAAVGGALSLVVVFTFAYISDKTNRRGGTVIAAQCCYLTALVIARQVHPHVGQWSRWTLWTLVNSFAVGYHPVHNTWVQVNCRTPGERSVSIAMWVMSAISGLMVGTQYYRASDRPFYYNGLRTQILMVTVGIVFAALQLVIYVVHNRRVAEGKRPKDGSEPQIYVP</sequence>
<feature type="domain" description="Major facilitator superfamily (MFS) profile" evidence="8">
    <location>
        <begin position="48"/>
        <end position="475"/>
    </location>
</feature>
<keyword evidence="5 7" id="KW-0472">Membrane</keyword>
<dbReference type="InterPro" id="IPR011701">
    <property type="entry name" value="MFS"/>
</dbReference>
<evidence type="ECO:0000259" key="8">
    <source>
        <dbReference type="PROSITE" id="PS50850"/>
    </source>
</evidence>
<dbReference type="EMBL" id="JAUKUD010000004">
    <property type="protein sequence ID" value="KAK0747184.1"/>
    <property type="molecule type" value="Genomic_DNA"/>
</dbReference>
<feature type="transmembrane region" description="Helical" evidence="7">
    <location>
        <begin position="115"/>
        <end position="133"/>
    </location>
</feature>
<dbReference type="PANTHER" id="PTHR43791">
    <property type="entry name" value="PERMEASE-RELATED"/>
    <property type="match status" value="1"/>
</dbReference>
<dbReference type="GO" id="GO:0016020">
    <property type="term" value="C:membrane"/>
    <property type="evidence" value="ECO:0007669"/>
    <property type="project" value="UniProtKB-SubCell"/>
</dbReference>
<gene>
    <name evidence="9" type="ORF">B0T18DRAFT_413274</name>
</gene>
<dbReference type="InterPro" id="IPR020846">
    <property type="entry name" value="MFS_dom"/>
</dbReference>
<dbReference type="Pfam" id="PF07690">
    <property type="entry name" value="MFS_1"/>
    <property type="match status" value="1"/>
</dbReference>
<dbReference type="PANTHER" id="PTHR43791:SF32">
    <property type="entry name" value="MAJOR FACILITATOR SUPERFAMILY (MFS) PROFILE DOMAIN-CONTAINING PROTEIN"/>
    <property type="match status" value="1"/>
</dbReference>
<evidence type="ECO:0000256" key="6">
    <source>
        <dbReference type="SAM" id="MobiDB-lite"/>
    </source>
</evidence>
<name>A0AA40EX60_9PEZI</name>
<evidence type="ECO:0000256" key="1">
    <source>
        <dbReference type="ARBA" id="ARBA00004141"/>
    </source>
</evidence>
<dbReference type="Gene3D" id="1.20.1250.20">
    <property type="entry name" value="MFS general substrate transporter like domains"/>
    <property type="match status" value="2"/>
</dbReference>
<evidence type="ECO:0000256" key="2">
    <source>
        <dbReference type="ARBA" id="ARBA00022448"/>
    </source>
</evidence>
<keyword evidence="4 7" id="KW-1133">Transmembrane helix</keyword>
<comment type="caution">
    <text evidence="9">The sequence shown here is derived from an EMBL/GenBank/DDBJ whole genome shotgun (WGS) entry which is preliminary data.</text>
</comment>
<evidence type="ECO:0000256" key="4">
    <source>
        <dbReference type="ARBA" id="ARBA00022989"/>
    </source>
</evidence>
<evidence type="ECO:0000313" key="9">
    <source>
        <dbReference type="EMBL" id="KAK0747184.1"/>
    </source>
</evidence>